<dbReference type="RefSeq" id="WP_188850116.1">
    <property type="nucleotide sequence ID" value="NZ_BMJJ01000003.1"/>
</dbReference>
<proteinExistence type="predicted"/>
<feature type="chain" id="PRO_5037135787" evidence="2">
    <location>
        <begin position="32"/>
        <end position="315"/>
    </location>
</feature>
<sequence>MATAVLLRRALLALTLTVGVVAGLATEPASAASEIKIIVNKEPVTTFAIRQRAAFLKLRRVKGDLTKAATEELIDEALKKQETRRRNISVPDSAVEQSFQKFAADNKLTAAQLNQIFGQVGFSEKAFKEYIRVQMGWGQAVQSSVRSGGGTGGRVTEQEAVQRMLAQGGTKPSTTEYTLQQVIFVIPEAKRGAMKAERLREANAMRARFTSCPANYEFAKGLRDVTVRELGRVPQPALPERWKDGVVKAGSSGTTPAQETERGVEYIAVCAARTVSDDKIAAMVFQTQDLEKIGNSEPDAKLLKDLRDKASIIRR</sequence>
<dbReference type="Proteomes" id="UP000613160">
    <property type="component" value="Unassembled WGS sequence"/>
</dbReference>
<dbReference type="EMBL" id="BMJJ01000003">
    <property type="protein sequence ID" value="GGD14574.1"/>
    <property type="molecule type" value="Genomic_DNA"/>
</dbReference>
<evidence type="ECO:0000313" key="3">
    <source>
        <dbReference type="EMBL" id="GGD14574.1"/>
    </source>
</evidence>
<keyword evidence="1 2" id="KW-0732">Signal</keyword>
<dbReference type="AlphaFoldDB" id="A0A916XVF5"/>
<dbReference type="PANTHER" id="PTHR47637:SF1">
    <property type="entry name" value="CHAPERONE SURA"/>
    <property type="match status" value="1"/>
</dbReference>
<name>A0A916XVF5_9HYPH</name>
<evidence type="ECO:0000256" key="1">
    <source>
        <dbReference type="ARBA" id="ARBA00022729"/>
    </source>
</evidence>
<comment type="caution">
    <text evidence="3">The sequence shown here is derived from an EMBL/GenBank/DDBJ whole genome shotgun (WGS) entry which is preliminary data.</text>
</comment>
<gene>
    <name evidence="3" type="ORF">GCM10011335_16660</name>
</gene>
<dbReference type="InterPro" id="IPR050280">
    <property type="entry name" value="OMP_Chaperone_SurA"/>
</dbReference>
<evidence type="ECO:0000256" key="2">
    <source>
        <dbReference type="SAM" id="SignalP"/>
    </source>
</evidence>
<dbReference type="SUPFAM" id="SSF109998">
    <property type="entry name" value="Triger factor/SurA peptide-binding domain-like"/>
    <property type="match status" value="1"/>
</dbReference>
<feature type="signal peptide" evidence="2">
    <location>
        <begin position="1"/>
        <end position="31"/>
    </location>
</feature>
<accession>A0A916XVF5</accession>
<evidence type="ECO:0000313" key="4">
    <source>
        <dbReference type="Proteomes" id="UP000613160"/>
    </source>
</evidence>
<dbReference type="Pfam" id="PF13624">
    <property type="entry name" value="SurA_N_3"/>
    <property type="match status" value="1"/>
</dbReference>
<dbReference type="Gene3D" id="1.10.4030.10">
    <property type="entry name" value="Porin chaperone SurA, peptide-binding domain"/>
    <property type="match status" value="1"/>
</dbReference>
<dbReference type="PANTHER" id="PTHR47637">
    <property type="entry name" value="CHAPERONE SURA"/>
    <property type="match status" value="1"/>
</dbReference>
<reference evidence="3" key="1">
    <citation type="journal article" date="2014" name="Int. J. Syst. Evol. Microbiol.">
        <title>Complete genome sequence of Corynebacterium casei LMG S-19264T (=DSM 44701T), isolated from a smear-ripened cheese.</title>
        <authorList>
            <consortium name="US DOE Joint Genome Institute (JGI-PGF)"/>
            <person name="Walter F."/>
            <person name="Albersmeier A."/>
            <person name="Kalinowski J."/>
            <person name="Ruckert C."/>
        </authorList>
    </citation>
    <scope>NUCLEOTIDE SEQUENCE</scope>
    <source>
        <strain evidence="3">CGMCC 1.15493</strain>
    </source>
</reference>
<keyword evidence="4" id="KW-1185">Reference proteome</keyword>
<protein>
    <submittedName>
        <fullName evidence="3">Molecular chaperone SurA</fullName>
    </submittedName>
</protein>
<reference evidence="3" key="2">
    <citation type="submission" date="2020-09" db="EMBL/GenBank/DDBJ databases">
        <authorList>
            <person name="Sun Q."/>
            <person name="Zhou Y."/>
        </authorList>
    </citation>
    <scope>NUCLEOTIDE SEQUENCE</scope>
    <source>
        <strain evidence="3">CGMCC 1.15493</strain>
    </source>
</reference>
<dbReference type="InterPro" id="IPR027304">
    <property type="entry name" value="Trigger_fact/SurA_dom_sf"/>
</dbReference>
<organism evidence="3 4">
    <name type="scientific">Aureimonas glaciei</name>
    <dbReference type="NCBI Taxonomy" id="1776957"/>
    <lineage>
        <taxon>Bacteria</taxon>
        <taxon>Pseudomonadati</taxon>
        <taxon>Pseudomonadota</taxon>
        <taxon>Alphaproteobacteria</taxon>
        <taxon>Hyphomicrobiales</taxon>
        <taxon>Aurantimonadaceae</taxon>
        <taxon>Aureimonas</taxon>
    </lineage>
</organism>